<dbReference type="GeneID" id="33356215"/>
<keyword evidence="1" id="KW-0934">Plastid</keyword>
<proteinExistence type="predicted"/>
<dbReference type="RefSeq" id="YP_009394367.1">
    <property type="nucleotide sequence ID" value="NC_035272.1"/>
</dbReference>
<reference evidence="1" key="1">
    <citation type="journal article" date="2017" name="J. Phycol.">
        <title>Analysis of chloroplast genomes and a supermatrix inform reclassification of the Rhodomelaceae (Rhodophyta).</title>
        <authorList>
            <person name="Diaz-Tapia P."/>
            <person name="Maggs C.A."/>
            <person name="West J.A."/>
            <person name="Verbruggen H."/>
        </authorList>
    </citation>
    <scope>NUCLEOTIDE SEQUENCE</scope>
    <source>
        <strain evidence="1">PD516</strain>
    </source>
</reference>
<dbReference type="AlphaFoldDB" id="A0A1Z1MAE2"/>
<evidence type="ECO:0000313" key="1">
    <source>
        <dbReference type="EMBL" id="ARW62929.1"/>
    </source>
</evidence>
<organism evidence="1">
    <name type="scientific">Leptosiphonia brodiei</name>
    <dbReference type="NCBI Taxonomy" id="2608611"/>
    <lineage>
        <taxon>Eukaryota</taxon>
        <taxon>Rhodophyta</taxon>
        <taxon>Florideophyceae</taxon>
        <taxon>Rhodymeniophycidae</taxon>
        <taxon>Ceramiales</taxon>
        <taxon>Rhodomelaceae</taxon>
        <taxon>Polysiphonioideae</taxon>
        <taxon>Leptosiphonia</taxon>
    </lineage>
</organism>
<dbReference type="EMBL" id="MF101425">
    <property type="protein sequence ID" value="ARW62929.1"/>
    <property type="molecule type" value="Genomic_DNA"/>
</dbReference>
<geneLocation type="chloroplast" evidence="1"/>
<keyword evidence="1" id="KW-0150">Chloroplast</keyword>
<protein>
    <submittedName>
        <fullName evidence="1">Cytochrome b6-f complex subunit PetP</fullName>
    </submittedName>
</protein>
<gene>
    <name evidence="1" type="primary">petP</name>
</gene>
<name>A0A1Z1MAE2_9FLOR</name>
<sequence>MQIKILPSRTKKIMMLNQQTRITIKGTKKISDTEGIVIIELISKYRMWILKTEI</sequence>
<accession>A0A1Z1MAE2</accession>